<dbReference type="InterPro" id="IPR051122">
    <property type="entry name" value="SDR_DHRS6-like"/>
</dbReference>
<comment type="similarity">
    <text evidence="1">Belongs to the short-chain dehydrogenases/reductases (SDR) family.</text>
</comment>
<dbReference type="SUPFAM" id="SSF51735">
    <property type="entry name" value="NAD(P)-binding Rossmann-fold domains"/>
    <property type="match status" value="1"/>
</dbReference>
<dbReference type="Gene3D" id="3.40.50.720">
    <property type="entry name" value="NAD(P)-binding Rossmann-like Domain"/>
    <property type="match status" value="1"/>
</dbReference>
<evidence type="ECO:0000256" key="2">
    <source>
        <dbReference type="ARBA" id="ARBA00023002"/>
    </source>
</evidence>
<dbReference type="CDD" id="cd05233">
    <property type="entry name" value="SDR_c"/>
    <property type="match status" value="1"/>
</dbReference>
<reference evidence="3" key="1">
    <citation type="submission" date="2023-07" db="EMBL/GenBank/DDBJ databases">
        <title>A collection of bacterial strains from the Burkholderia cepacia Research Laboratory and Repository.</title>
        <authorList>
            <person name="Lipuma J."/>
            <person name="Spilker T."/>
            <person name="Caverly L."/>
        </authorList>
    </citation>
    <scope>NUCLEOTIDE SEQUENCE</scope>
    <source>
        <strain evidence="3">AU44268</strain>
    </source>
</reference>
<evidence type="ECO:0000256" key="1">
    <source>
        <dbReference type="ARBA" id="ARBA00006484"/>
    </source>
</evidence>
<dbReference type="GO" id="GO:0016491">
    <property type="term" value="F:oxidoreductase activity"/>
    <property type="evidence" value="ECO:0007669"/>
    <property type="project" value="UniProtKB-KW"/>
</dbReference>
<keyword evidence="2 3" id="KW-0560">Oxidoreductase</keyword>
<dbReference type="InterPro" id="IPR002347">
    <property type="entry name" value="SDR_fam"/>
</dbReference>
<organism evidence="3 4">
    <name type="scientific">Burkholderia vietnamiensis</name>
    <dbReference type="NCBI Taxonomy" id="60552"/>
    <lineage>
        <taxon>Bacteria</taxon>
        <taxon>Pseudomonadati</taxon>
        <taxon>Pseudomonadota</taxon>
        <taxon>Betaproteobacteria</taxon>
        <taxon>Burkholderiales</taxon>
        <taxon>Burkholderiaceae</taxon>
        <taxon>Burkholderia</taxon>
        <taxon>Burkholderia cepacia complex</taxon>
    </lineage>
</organism>
<name>A0AAW7SY92_BURVI</name>
<dbReference type="NCBIfam" id="NF005559">
    <property type="entry name" value="PRK07231.1"/>
    <property type="match status" value="1"/>
</dbReference>
<dbReference type="EMBL" id="JAUJRV010000005">
    <property type="protein sequence ID" value="MDN7795085.1"/>
    <property type="molecule type" value="Genomic_DNA"/>
</dbReference>
<gene>
    <name evidence="3" type="ORF">QZM33_08935</name>
</gene>
<dbReference type="EC" id="1.-.-.-" evidence="3"/>
<dbReference type="Pfam" id="PF13561">
    <property type="entry name" value="adh_short_C2"/>
    <property type="match status" value="1"/>
</dbReference>
<evidence type="ECO:0000313" key="4">
    <source>
        <dbReference type="Proteomes" id="UP001171620"/>
    </source>
</evidence>
<protein>
    <submittedName>
        <fullName evidence="3">SDR family oxidoreductase</fullName>
        <ecNumber evidence="3">1.-.-.-</ecNumber>
    </submittedName>
</protein>
<dbReference type="PRINTS" id="PR00080">
    <property type="entry name" value="SDRFAMILY"/>
</dbReference>
<dbReference type="PANTHER" id="PTHR43477:SF1">
    <property type="entry name" value="DIHYDROANTICAPSIN 7-DEHYDROGENASE"/>
    <property type="match status" value="1"/>
</dbReference>
<comment type="caution">
    <text evidence="3">The sequence shown here is derived from an EMBL/GenBank/DDBJ whole genome shotgun (WGS) entry which is preliminary data.</text>
</comment>
<accession>A0AAW7SY92</accession>
<proteinExistence type="inferred from homology"/>
<dbReference type="RefSeq" id="WP_198108683.1">
    <property type="nucleotide sequence ID" value="NZ_JAEDWX010000012.1"/>
</dbReference>
<evidence type="ECO:0000313" key="3">
    <source>
        <dbReference type="EMBL" id="MDN7795085.1"/>
    </source>
</evidence>
<dbReference type="Proteomes" id="UP001171620">
    <property type="component" value="Unassembled WGS sequence"/>
</dbReference>
<dbReference type="InterPro" id="IPR036291">
    <property type="entry name" value="NAD(P)-bd_dom_sf"/>
</dbReference>
<dbReference type="FunFam" id="3.40.50.720:FF:000084">
    <property type="entry name" value="Short-chain dehydrogenase reductase"/>
    <property type="match status" value="1"/>
</dbReference>
<dbReference type="PANTHER" id="PTHR43477">
    <property type="entry name" value="DIHYDROANTICAPSIN 7-DEHYDROGENASE"/>
    <property type="match status" value="1"/>
</dbReference>
<sequence>MRLQEKVALVFGAGSVSAGIGNGRATAMLFTREGAKVVAADRDIEAARDTQKRVIAEGGVCKAEQADVTKSADVLRTVEACIAHFGRIDVLVNNVGIAKVGGPVELSEEDWDMVFDVNVKSMFLACKHVLPYMERQGGGSIVNVSSLAGVRWAGVPYVSYGASKSAVIGLSRYVAMQYAKKNIRCNTILPGLMNTPMIVEPLSGQYDSVNDMIAQRDAICPTGKMGEAWDVAQAALYLASDESKYVNGLELLVDGGMHHQVLAPKAA</sequence>
<dbReference type="AlphaFoldDB" id="A0AAW7SY92"/>
<dbReference type="PRINTS" id="PR00081">
    <property type="entry name" value="GDHRDH"/>
</dbReference>